<evidence type="ECO:0000256" key="3">
    <source>
        <dbReference type="ARBA" id="ARBA00022729"/>
    </source>
</evidence>
<reference evidence="6 7" key="1">
    <citation type="submission" date="2014-05" db="EMBL/GenBank/DDBJ databases">
        <title>Draft Genome Sequence of Nitratireductor basaltis Strain UMTGB225, A Marine Bacterium Isolated from Green Barrel Tunicate.</title>
        <authorList>
            <person name="Gan H.Y."/>
        </authorList>
    </citation>
    <scope>NUCLEOTIDE SEQUENCE [LARGE SCALE GENOMIC DNA]</scope>
    <source>
        <strain evidence="6 7">UMTGB225</strain>
    </source>
</reference>
<keyword evidence="7" id="KW-1185">Reference proteome</keyword>
<accession>A0A084UCM5</accession>
<dbReference type="PANTHER" id="PTHR46847:SF1">
    <property type="entry name" value="D-ALLOSE-BINDING PERIPLASMIC PROTEIN-RELATED"/>
    <property type="match status" value="1"/>
</dbReference>
<dbReference type="eggNOG" id="COG1879">
    <property type="taxonomic scope" value="Bacteria"/>
</dbReference>
<comment type="caution">
    <text evidence="6">The sequence shown here is derived from an EMBL/GenBank/DDBJ whole genome shotgun (WGS) entry which is preliminary data.</text>
</comment>
<dbReference type="InterPro" id="IPR028082">
    <property type="entry name" value="Peripla_BP_I"/>
</dbReference>
<dbReference type="Pfam" id="PF13407">
    <property type="entry name" value="Peripla_BP_4"/>
    <property type="match status" value="1"/>
</dbReference>
<dbReference type="PATRIC" id="fig|472175.3.peg.1759"/>
<feature type="signal peptide" evidence="4">
    <location>
        <begin position="1"/>
        <end position="27"/>
    </location>
</feature>
<evidence type="ECO:0000256" key="1">
    <source>
        <dbReference type="ARBA" id="ARBA00004196"/>
    </source>
</evidence>
<evidence type="ECO:0000313" key="7">
    <source>
        <dbReference type="Proteomes" id="UP000053675"/>
    </source>
</evidence>
<evidence type="ECO:0000259" key="5">
    <source>
        <dbReference type="Pfam" id="PF13407"/>
    </source>
</evidence>
<dbReference type="EMBL" id="JMQM01000001">
    <property type="protein sequence ID" value="KFB10711.1"/>
    <property type="molecule type" value="Genomic_DNA"/>
</dbReference>
<feature type="chain" id="PRO_5001783169" evidence="4">
    <location>
        <begin position="28"/>
        <end position="343"/>
    </location>
</feature>
<sequence>MKRTVLKASALAIAGASMLALSGPASAQEVGACLITKTDINPFFVKMKEGATAKAGELGVELSTYAGKIDGDHETQVQAIESCIASGAKGILLTASDTKAIVPAVKKARDAGILVIALDTPLEPIDSADATFATDNFKAGELIGQWAAKTLGDEAQNAKIALLDLAPSQPSVDVLRNQGFLQGFGIDLKDENMIGDEDDARIVGNDVTSGNEEGGRKAMENLLQKDPDINVVYTINEPAAAGAYEALKSFGKEADVLIVSVDGGCPGVQNVKEGIIGATSQQYPLLMASMGIEAIKKYAESGELPETSPGLDFFNTGVTLVTDKPVEGVESIDSEEGLDRCWG</sequence>
<dbReference type="InterPro" id="IPR025997">
    <property type="entry name" value="SBP_2_dom"/>
</dbReference>
<dbReference type="AlphaFoldDB" id="A0A084UCM5"/>
<dbReference type="Proteomes" id="UP000053675">
    <property type="component" value="Unassembled WGS sequence"/>
</dbReference>
<dbReference type="GO" id="GO:0030313">
    <property type="term" value="C:cell envelope"/>
    <property type="evidence" value="ECO:0007669"/>
    <property type="project" value="UniProtKB-SubCell"/>
</dbReference>
<dbReference type="SUPFAM" id="SSF53822">
    <property type="entry name" value="Periplasmic binding protein-like I"/>
    <property type="match status" value="1"/>
</dbReference>
<evidence type="ECO:0000256" key="2">
    <source>
        <dbReference type="ARBA" id="ARBA00007639"/>
    </source>
</evidence>
<comment type="subcellular location">
    <subcellularLocation>
        <location evidence="1">Cell envelope</location>
    </subcellularLocation>
</comment>
<dbReference type="Gene3D" id="3.40.50.2300">
    <property type="match status" value="2"/>
</dbReference>
<dbReference type="GO" id="GO:0030246">
    <property type="term" value="F:carbohydrate binding"/>
    <property type="evidence" value="ECO:0007669"/>
    <property type="project" value="UniProtKB-ARBA"/>
</dbReference>
<organism evidence="6 7">
    <name type="scientific">Nitratireductor basaltis</name>
    <dbReference type="NCBI Taxonomy" id="472175"/>
    <lineage>
        <taxon>Bacteria</taxon>
        <taxon>Pseudomonadati</taxon>
        <taxon>Pseudomonadota</taxon>
        <taxon>Alphaproteobacteria</taxon>
        <taxon>Hyphomicrobiales</taxon>
        <taxon>Phyllobacteriaceae</taxon>
        <taxon>Nitratireductor</taxon>
    </lineage>
</organism>
<gene>
    <name evidence="6" type="ORF">EL18_01750</name>
</gene>
<dbReference type="CDD" id="cd19973">
    <property type="entry name" value="PBP1_ABC_sugar_binding-like"/>
    <property type="match status" value="1"/>
</dbReference>
<dbReference type="PANTHER" id="PTHR46847">
    <property type="entry name" value="D-ALLOSE-BINDING PERIPLASMIC PROTEIN-RELATED"/>
    <property type="match status" value="1"/>
</dbReference>
<keyword evidence="3 4" id="KW-0732">Signal</keyword>
<name>A0A084UCM5_9HYPH</name>
<evidence type="ECO:0000256" key="4">
    <source>
        <dbReference type="SAM" id="SignalP"/>
    </source>
</evidence>
<dbReference type="RefSeq" id="WP_036481862.1">
    <property type="nucleotide sequence ID" value="NZ_JMQM01000001.1"/>
</dbReference>
<evidence type="ECO:0000313" key="6">
    <source>
        <dbReference type="EMBL" id="KFB10711.1"/>
    </source>
</evidence>
<dbReference type="OrthoDB" id="4827464at2"/>
<proteinExistence type="inferred from homology"/>
<protein>
    <submittedName>
        <fullName evidence="6">Periplasmic binding protein/LacI transcriptional regulator</fullName>
    </submittedName>
</protein>
<comment type="similarity">
    <text evidence="2">Belongs to the bacterial solute-binding protein 2 family.</text>
</comment>
<feature type="domain" description="Periplasmic binding protein" evidence="5">
    <location>
        <begin position="34"/>
        <end position="302"/>
    </location>
</feature>
<dbReference type="STRING" id="472175.EL18_01750"/>